<feature type="transmembrane region" description="Helical" evidence="6">
    <location>
        <begin position="220"/>
        <end position="240"/>
    </location>
</feature>
<proteinExistence type="predicted"/>
<dbReference type="Proteomes" id="UP000664382">
    <property type="component" value="Unassembled WGS sequence"/>
</dbReference>
<protein>
    <submittedName>
        <fullName evidence="7">ABC transporter permease</fullName>
    </submittedName>
</protein>
<feature type="transmembrane region" description="Helical" evidence="6">
    <location>
        <begin position="101"/>
        <end position="118"/>
    </location>
</feature>
<keyword evidence="8" id="KW-1185">Reference proteome</keyword>
<feature type="transmembrane region" description="Helical" evidence="6">
    <location>
        <begin position="168"/>
        <end position="189"/>
    </location>
</feature>
<evidence type="ECO:0000313" key="8">
    <source>
        <dbReference type="Proteomes" id="UP000664382"/>
    </source>
</evidence>
<evidence type="ECO:0000256" key="5">
    <source>
        <dbReference type="ARBA" id="ARBA00023136"/>
    </source>
</evidence>
<dbReference type="Pfam" id="PF02653">
    <property type="entry name" value="BPD_transp_2"/>
    <property type="match status" value="1"/>
</dbReference>
<comment type="caution">
    <text evidence="7">The sequence shown here is derived from an EMBL/GenBank/DDBJ whole genome shotgun (WGS) entry which is preliminary data.</text>
</comment>
<evidence type="ECO:0000256" key="2">
    <source>
        <dbReference type="ARBA" id="ARBA00022475"/>
    </source>
</evidence>
<dbReference type="EMBL" id="JAGDYM010000005">
    <property type="protein sequence ID" value="MBO1901515.1"/>
    <property type="molecule type" value="Genomic_DNA"/>
</dbReference>
<dbReference type="CDD" id="cd06579">
    <property type="entry name" value="TM_PBP1_transp_AraH_like"/>
    <property type="match status" value="1"/>
</dbReference>
<feature type="transmembrane region" description="Helical" evidence="6">
    <location>
        <begin position="275"/>
        <end position="296"/>
    </location>
</feature>
<reference evidence="7" key="1">
    <citation type="submission" date="2021-03" db="EMBL/GenBank/DDBJ databases">
        <title>Leucobacter chromiisoli sp. nov., isolated from chromium-containing soil of chemical plant.</title>
        <authorList>
            <person name="Xu Z."/>
        </authorList>
    </citation>
    <scope>NUCLEOTIDE SEQUENCE</scope>
    <source>
        <strain evidence="7">S27</strain>
    </source>
</reference>
<keyword evidence="5 6" id="KW-0472">Membrane</keyword>
<comment type="subcellular location">
    <subcellularLocation>
        <location evidence="1">Cell membrane</location>
        <topology evidence="1">Multi-pass membrane protein</topology>
    </subcellularLocation>
</comment>
<dbReference type="InterPro" id="IPR001851">
    <property type="entry name" value="ABC_transp_permease"/>
</dbReference>
<dbReference type="GO" id="GO:0005886">
    <property type="term" value="C:plasma membrane"/>
    <property type="evidence" value="ECO:0007669"/>
    <property type="project" value="UniProtKB-SubCell"/>
</dbReference>
<dbReference type="PANTHER" id="PTHR32196">
    <property type="entry name" value="ABC TRANSPORTER PERMEASE PROTEIN YPHD-RELATED-RELATED"/>
    <property type="match status" value="1"/>
</dbReference>
<sequence length="340" mass="34573">MTSEASDRRVLSSSRIQVSQGFVTMLIALVALVALSVFVAPSSLTPGVLLGMIPFAVVLAVAGLGQMLVVQQAGIDLSVPGAVSIAVVLITHVPYGDSGKLGIAVLLCILVAVVNGLVNGILVGILGLNAVITTLGTNALLFGAILAISGGVPRTTTPLLADVMSGSLLGVPNTVILLALTLLLVSLLLKRTPAGRRFEGVGASPSAARAMGIRVRTHKVGAYVGAQLLYAFAGIILGGVVAQPTAYLGNNYLLPSVAVVVLGGTSLLGGRGFPVATIVAAVFLTQLEQFSLALGVPYAARTLMQAAALVIGVAIYTVNWGAVRRWIASRGDRSARPVSA</sequence>
<keyword evidence="3 6" id="KW-0812">Transmembrane</keyword>
<evidence type="ECO:0000256" key="4">
    <source>
        <dbReference type="ARBA" id="ARBA00022989"/>
    </source>
</evidence>
<evidence type="ECO:0000313" key="7">
    <source>
        <dbReference type="EMBL" id="MBO1901515.1"/>
    </source>
</evidence>
<accession>A0A939MK97</accession>
<feature type="transmembrane region" description="Helical" evidence="6">
    <location>
        <begin position="252"/>
        <end position="268"/>
    </location>
</feature>
<gene>
    <name evidence="7" type="ORF">J4H92_06075</name>
</gene>
<dbReference type="AlphaFoldDB" id="A0A939MK97"/>
<keyword evidence="2" id="KW-1003">Cell membrane</keyword>
<feature type="transmembrane region" description="Helical" evidence="6">
    <location>
        <begin position="47"/>
        <end position="70"/>
    </location>
</feature>
<name>A0A939MK97_9MICO</name>
<evidence type="ECO:0000256" key="6">
    <source>
        <dbReference type="SAM" id="Phobius"/>
    </source>
</evidence>
<feature type="transmembrane region" description="Helical" evidence="6">
    <location>
        <begin position="302"/>
        <end position="323"/>
    </location>
</feature>
<keyword evidence="4 6" id="KW-1133">Transmembrane helix</keyword>
<organism evidence="7 8">
    <name type="scientific">Leucobacter weissii</name>
    <dbReference type="NCBI Taxonomy" id="1983706"/>
    <lineage>
        <taxon>Bacteria</taxon>
        <taxon>Bacillati</taxon>
        <taxon>Actinomycetota</taxon>
        <taxon>Actinomycetes</taxon>
        <taxon>Micrococcales</taxon>
        <taxon>Microbacteriaceae</taxon>
        <taxon>Leucobacter</taxon>
    </lineage>
</organism>
<feature type="transmembrane region" description="Helical" evidence="6">
    <location>
        <begin position="77"/>
        <end position="95"/>
    </location>
</feature>
<evidence type="ECO:0000256" key="1">
    <source>
        <dbReference type="ARBA" id="ARBA00004651"/>
    </source>
</evidence>
<dbReference type="RefSeq" id="WP_208097159.1">
    <property type="nucleotide sequence ID" value="NZ_JAGDYM010000005.1"/>
</dbReference>
<dbReference type="GO" id="GO:0022857">
    <property type="term" value="F:transmembrane transporter activity"/>
    <property type="evidence" value="ECO:0007669"/>
    <property type="project" value="InterPro"/>
</dbReference>
<feature type="transmembrane region" description="Helical" evidence="6">
    <location>
        <begin position="21"/>
        <end position="41"/>
    </location>
</feature>
<feature type="transmembrane region" description="Helical" evidence="6">
    <location>
        <begin position="125"/>
        <end position="148"/>
    </location>
</feature>
<evidence type="ECO:0000256" key="3">
    <source>
        <dbReference type="ARBA" id="ARBA00022692"/>
    </source>
</evidence>